<dbReference type="STRING" id="675511.GCA_000341735_02751"/>
<evidence type="ECO:0000313" key="3">
    <source>
        <dbReference type="Proteomes" id="UP000305881"/>
    </source>
</evidence>
<dbReference type="AlphaFoldDB" id="A0A4P9UIQ9"/>
<proteinExistence type="predicted"/>
<protein>
    <submittedName>
        <fullName evidence="2">Uncharacterized protein</fullName>
    </submittedName>
</protein>
<dbReference type="RefSeq" id="WP_017841247.1">
    <property type="nucleotide sequence ID" value="NZ_CP035467.1"/>
</dbReference>
<dbReference type="EMBL" id="CP035467">
    <property type="protein sequence ID" value="QCW81032.1"/>
    <property type="molecule type" value="Genomic_DNA"/>
</dbReference>
<feature type="region of interest" description="Disordered" evidence="1">
    <location>
        <begin position="1"/>
        <end position="21"/>
    </location>
</feature>
<organism evidence="2 3">
    <name type="scientific">Methylotuvimicrobium buryatense</name>
    <name type="common">Methylomicrobium buryatense</name>
    <dbReference type="NCBI Taxonomy" id="95641"/>
    <lineage>
        <taxon>Bacteria</taxon>
        <taxon>Pseudomonadati</taxon>
        <taxon>Pseudomonadota</taxon>
        <taxon>Gammaproteobacteria</taxon>
        <taxon>Methylococcales</taxon>
        <taxon>Methylococcaceae</taxon>
        <taxon>Methylotuvimicrobium</taxon>
    </lineage>
</organism>
<dbReference type="KEGG" id="mbur:EQU24_01255"/>
<accession>A0A4P9UIQ9</accession>
<sequence length="138" mass="15755">MTQNTQSTKQSKKQVKAPTRTRTISFRVTEEEYKNLVNRCTNKHGERLMTPSDFARYSTLNYTTSTVKHEDPLERYRIAIAAQLTTKLSELIISVDSRNYLGSEGHFKILAELSQNVVDLREQIYQLLNTNNIVGGAS</sequence>
<gene>
    <name evidence="2" type="ORF">EQU24_01255</name>
</gene>
<evidence type="ECO:0000256" key="1">
    <source>
        <dbReference type="SAM" id="MobiDB-lite"/>
    </source>
</evidence>
<name>A0A4P9UIQ9_METBY</name>
<keyword evidence="3" id="KW-1185">Reference proteome</keyword>
<dbReference type="Proteomes" id="UP000305881">
    <property type="component" value="Chromosome"/>
</dbReference>
<evidence type="ECO:0000313" key="2">
    <source>
        <dbReference type="EMBL" id="QCW81032.1"/>
    </source>
</evidence>
<reference evidence="3" key="1">
    <citation type="journal article" date="2019" name="J. Bacteriol.">
        <title>A Mutagenic Screen Identifies a TonB-Dependent Receptor Required for the Lanthanide Metal Switch in the Type I Methanotroph 'Methylotuvimicrobium buryatense' 5GB1C.</title>
        <authorList>
            <person name="Groom J.D."/>
            <person name="Ford S.M."/>
            <person name="Pesesky M.W."/>
            <person name="Lidstrom M.E."/>
        </authorList>
    </citation>
    <scope>NUCLEOTIDE SEQUENCE [LARGE SCALE GENOMIC DNA]</scope>
    <source>
        <strain evidence="3">5GB1C</strain>
    </source>
</reference>